<feature type="region of interest" description="Disordered" evidence="1">
    <location>
        <begin position="157"/>
        <end position="185"/>
    </location>
</feature>
<dbReference type="PANTHER" id="PTHR33676">
    <property type="entry name" value="COLD REGULATED PROTEIN 27"/>
    <property type="match status" value="1"/>
</dbReference>
<evidence type="ECO:0000256" key="1">
    <source>
        <dbReference type="SAM" id="MobiDB-lite"/>
    </source>
</evidence>
<dbReference type="EMBL" id="OZ075125">
    <property type="protein sequence ID" value="CAL4931411.1"/>
    <property type="molecule type" value="Genomic_DNA"/>
</dbReference>
<sequence length="227" mass="25643">MGDRQPTDPRRFGDMSSVGSSTGWTDEKHMLYITSLEESFVNQLYNGNGEINSGESFYRTPGVWPKTSYSGNGRSTKYDQGQGYWGRVEVDEAESRSSEVGYIGSLSCSRGSPYYMDDAASNGPRQERTSYHGRQRASGRSAAFNLCQHGHSFSWRTESSDQNFFDGEPKGSREQGRGSIENQQKQAGRTEVWAMVLSFYFHHVYILHWPTCSNPSMFFARLARLEA</sequence>
<evidence type="ECO:0000313" key="3">
    <source>
        <dbReference type="Proteomes" id="UP001497457"/>
    </source>
</evidence>
<dbReference type="InterPro" id="IPR044678">
    <property type="entry name" value="COR27/28"/>
</dbReference>
<dbReference type="PANTHER" id="PTHR33676:SF3">
    <property type="entry name" value="COLD-REGULATED PROTEIN 27"/>
    <property type="match status" value="1"/>
</dbReference>
<gene>
    <name evidence="2" type="ORF">URODEC1_LOCUS27040</name>
</gene>
<feature type="region of interest" description="Disordered" evidence="1">
    <location>
        <begin position="1"/>
        <end position="23"/>
    </location>
</feature>
<evidence type="ECO:0000313" key="2">
    <source>
        <dbReference type="EMBL" id="CAL4931411.1"/>
    </source>
</evidence>
<dbReference type="Proteomes" id="UP001497457">
    <property type="component" value="Chromosome 15b"/>
</dbReference>
<keyword evidence="3" id="KW-1185">Reference proteome</keyword>
<name>A0ABC8XRL8_9POAL</name>
<reference evidence="2" key="1">
    <citation type="submission" date="2024-10" db="EMBL/GenBank/DDBJ databases">
        <authorList>
            <person name="Ryan C."/>
        </authorList>
    </citation>
    <scope>NUCLEOTIDE SEQUENCE [LARGE SCALE GENOMIC DNA]</scope>
</reference>
<organism evidence="2 3">
    <name type="scientific">Urochloa decumbens</name>
    <dbReference type="NCBI Taxonomy" id="240449"/>
    <lineage>
        <taxon>Eukaryota</taxon>
        <taxon>Viridiplantae</taxon>
        <taxon>Streptophyta</taxon>
        <taxon>Embryophyta</taxon>
        <taxon>Tracheophyta</taxon>
        <taxon>Spermatophyta</taxon>
        <taxon>Magnoliopsida</taxon>
        <taxon>Liliopsida</taxon>
        <taxon>Poales</taxon>
        <taxon>Poaceae</taxon>
        <taxon>PACMAD clade</taxon>
        <taxon>Panicoideae</taxon>
        <taxon>Panicodae</taxon>
        <taxon>Paniceae</taxon>
        <taxon>Melinidinae</taxon>
        <taxon>Urochloa</taxon>
    </lineage>
</organism>
<proteinExistence type="predicted"/>
<accession>A0ABC8XRL8</accession>
<dbReference type="AlphaFoldDB" id="A0ABC8XRL8"/>
<protein>
    <submittedName>
        <fullName evidence="2">Uncharacterized protein</fullName>
    </submittedName>
</protein>
<feature type="compositionally biased region" description="Basic and acidic residues" evidence="1">
    <location>
        <begin position="167"/>
        <end position="176"/>
    </location>
</feature>
<feature type="compositionally biased region" description="Basic and acidic residues" evidence="1">
    <location>
        <begin position="1"/>
        <end position="13"/>
    </location>
</feature>